<evidence type="ECO:0000313" key="2">
    <source>
        <dbReference type="Proteomes" id="UP000887564"/>
    </source>
</evidence>
<evidence type="ECO:0000313" key="3">
    <source>
        <dbReference type="WBParaSite" id="PEQ_0000386401-mRNA-1"/>
    </source>
</evidence>
<dbReference type="Pfam" id="PF04840">
    <property type="entry name" value="Vps16_C"/>
    <property type="match status" value="1"/>
</dbReference>
<dbReference type="GO" id="GO:0005737">
    <property type="term" value="C:cytoplasm"/>
    <property type="evidence" value="ECO:0007669"/>
    <property type="project" value="InterPro"/>
</dbReference>
<reference evidence="3" key="1">
    <citation type="submission" date="2022-11" db="UniProtKB">
        <authorList>
            <consortium name="WormBaseParasite"/>
        </authorList>
    </citation>
    <scope>IDENTIFICATION</scope>
</reference>
<feature type="domain" description="Vps16 C-terminal" evidence="1">
    <location>
        <begin position="2"/>
        <end position="63"/>
    </location>
</feature>
<organism evidence="2 3">
    <name type="scientific">Parascaris equorum</name>
    <name type="common">Equine roundworm</name>
    <dbReference type="NCBI Taxonomy" id="6256"/>
    <lineage>
        <taxon>Eukaryota</taxon>
        <taxon>Metazoa</taxon>
        <taxon>Ecdysozoa</taxon>
        <taxon>Nematoda</taxon>
        <taxon>Chromadorea</taxon>
        <taxon>Rhabditida</taxon>
        <taxon>Spirurina</taxon>
        <taxon>Ascaridomorpha</taxon>
        <taxon>Ascaridoidea</taxon>
        <taxon>Ascarididae</taxon>
        <taxon>Parascaris</taxon>
    </lineage>
</organism>
<dbReference type="GO" id="GO:0006886">
    <property type="term" value="P:intracellular protein transport"/>
    <property type="evidence" value="ECO:0007669"/>
    <property type="project" value="InterPro"/>
</dbReference>
<dbReference type="WBParaSite" id="PEQ_0000386401-mRNA-1">
    <property type="protein sequence ID" value="PEQ_0000386401-mRNA-1"/>
    <property type="gene ID" value="PEQ_0000386401"/>
</dbReference>
<proteinExistence type="predicted"/>
<keyword evidence="2" id="KW-1185">Reference proteome</keyword>
<dbReference type="Proteomes" id="UP000887564">
    <property type="component" value="Unplaced"/>
</dbReference>
<sequence>MNFLDVAMKAVDAGLSPLGELLLEKETRLSRQIDMLLKLNKVDKALAKAACSHQPDLCMLFLMLHLFCWPSVLAGKLMLAYATFVNISIEDPFY</sequence>
<dbReference type="InterPro" id="IPR006925">
    <property type="entry name" value="Vps16_C"/>
</dbReference>
<dbReference type="AlphaFoldDB" id="A0A914RPK8"/>
<protein>
    <submittedName>
        <fullName evidence="3">Vps16 C-terminal domain-containing protein</fullName>
    </submittedName>
</protein>
<name>A0A914RPK8_PAREQ</name>
<evidence type="ECO:0000259" key="1">
    <source>
        <dbReference type="Pfam" id="PF04840"/>
    </source>
</evidence>
<accession>A0A914RPK8</accession>